<evidence type="ECO:0000313" key="2">
    <source>
        <dbReference type="Proteomes" id="UP000037507"/>
    </source>
</evidence>
<evidence type="ECO:0000313" key="1">
    <source>
        <dbReference type="EMBL" id="PVE41158.1"/>
    </source>
</evidence>
<organism evidence="1 2">
    <name type="scientific">Limnohabitans planktonicus II-D5</name>
    <dbReference type="NCBI Taxonomy" id="1293045"/>
    <lineage>
        <taxon>Bacteria</taxon>
        <taxon>Pseudomonadati</taxon>
        <taxon>Pseudomonadota</taxon>
        <taxon>Betaproteobacteria</taxon>
        <taxon>Burkholderiales</taxon>
        <taxon>Comamonadaceae</taxon>
        <taxon>Limnohabitans</taxon>
    </lineage>
</organism>
<sequence length="79" mass="8258">MAITRQPWWVSSLGQCKCPCSQARTRGSSASSASQKPAAPLAPLLRAAMDRGEVSGEVFLGAWTDAGTPERLAEVNAGL</sequence>
<protein>
    <recommendedName>
        <fullName evidence="3">Nucleotidyl transferase domain-containing protein</fullName>
    </recommendedName>
</protein>
<name>A0A2T7U8Z8_9BURK</name>
<accession>A0A2T7U8Z8</accession>
<keyword evidence="2" id="KW-1185">Reference proteome</keyword>
<dbReference type="Proteomes" id="UP000037507">
    <property type="component" value="Unassembled WGS sequence"/>
</dbReference>
<reference evidence="1" key="1">
    <citation type="submission" date="2017-04" db="EMBL/GenBank/DDBJ databases">
        <title>Unexpected and diverse lifestyles within the genus Limnohabitans.</title>
        <authorList>
            <person name="Kasalicky V."/>
            <person name="Mehrshad M."/>
            <person name="Andrei S.-A."/>
            <person name="Salcher M."/>
            <person name="Kratochvilova H."/>
            <person name="Simek K."/>
            <person name="Ghai R."/>
        </authorList>
    </citation>
    <scope>NUCLEOTIDE SEQUENCE [LARGE SCALE GENOMIC DNA]</scope>
    <source>
        <strain evidence="1">II-D5</strain>
    </source>
</reference>
<proteinExistence type="predicted"/>
<gene>
    <name evidence="1" type="ORF">H663_018780</name>
</gene>
<comment type="caution">
    <text evidence="1">The sequence shown here is derived from an EMBL/GenBank/DDBJ whole genome shotgun (WGS) entry which is preliminary data.</text>
</comment>
<evidence type="ECO:0008006" key="3">
    <source>
        <dbReference type="Google" id="ProtNLM"/>
    </source>
</evidence>
<dbReference type="AlphaFoldDB" id="A0A2T7U8Z8"/>
<dbReference type="EMBL" id="LFYT02000038">
    <property type="protein sequence ID" value="PVE41158.1"/>
    <property type="molecule type" value="Genomic_DNA"/>
</dbReference>